<dbReference type="CDD" id="cd19166">
    <property type="entry name" value="HemeO-bac"/>
    <property type="match status" value="1"/>
</dbReference>
<dbReference type="GO" id="GO:0006788">
    <property type="term" value="P:heme oxidation"/>
    <property type="evidence" value="ECO:0007669"/>
    <property type="project" value="InterPro"/>
</dbReference>
<dbReference type="InterPro" id="IPR016084">
    <property type="entry name" value="Haem_Oase-like_multi-hlx"/>
</dbReference>
<evidence type="ECO:0000313" key="2">
    <source>
        <dbReference type="Proteomes" id="UP001229486"/>
    </source>
</evidence>
<protein>
    <submittedName>
        <fullName evidence="1">Heme oxygenase</fullName>
    </submittedName>
</protein>
<proteinExistence type="predicted"/>
<dbReference type="GO" id="GO:0004392">
    <property type="term" value="F:heme oxygenase (decyclizing) activity"/>
    <property type="evidence" value="ECO:0007669"/>
    <property type="project" value="InterPro"/>
</dbReference>
<organism evidence="1 2">
    <name type="scientific">Paraburkholderia caledonica</name>
    <dbReference type="NCBI Taxonomy" id="134536"/>
    <lineage>
        <taxon>Bacteria</taxon>
        <taxon>Pseudomonadati</taxon>
        <taxon>Pseudomonadota</taxon>
        <taxon>Betaproteobacteria</taxon>
        <taxon>Burkholderiales</taxon>
        <taxon>Burkholderiaceae</taxon>
        <taxon>Paraburkholderia</taxon>
    </lineage>
</organism>
<dbReference type="AlphaFoldDB" id="A0AB73ICX8"/>
<reference evidence="1" key="1">
    <citation type="submission" date="2023-07" db="EMBL/GenBank/DDBJ databases">
        <title>Sorghum-associated microbial communities from plants grown in Nebraska, USA.</title>
        <authorList>
            <person name="Schachtman D."/>
        </authorList>
    </citation>
    <scope>NUCLEOTIDE SEQUENCE</scope>
    <source>
        <strain evidence="1">DS1061</strain>
    </source>
</reference>
<name>A0AB73ICX8_9BURK</name>
<dbReference type="SUPFAM" id="SSF48613">
    <property type="entry name" value="Heme oxygenase-like"/>
    <property type="match status" value="1"/>
</dbReference>
<dbReference type="InterPro" id="IPR016053">
    <property type="entry name" value="Haem_Oase-like"/>
</dbReference>
<dbReference type="Pfam" id="PF01126">
    <property type="entry name" value="Heme_oxygenase"/>
    <property type="match status" value="1"/>
</dbReference>
<dbReference type="EMBL" id="JAURTK010000003">
    <property type="protein sequence ID" value="MDP9647858.1"/>
    <property type="molecule type" value="Genomic_DNA"/>
</dbReference>
<gene>
    <name evidence="1" type="ORF">J2793_003304</name>
</gene>
<dbReference type="Gene3D" id="1.20.910.10">
    <property type="entry name" value="Heme oxygenase-like"/>
    <property type="match status" value="1"/>
</dbReference>
<sequence length="196" mass="21438">MRAATSQRHESTHLLMPLSVDSVALGDYVAHLVILREWLVQLEAWLAHFSDGPQAPALVPAWNRVALIDMDLAHASVKLEDRTGAQEVSSTCHWSGSKSAAYRWGVCYVIEGSQLGGAVLYERLKERLAPHPLGYLKAGREALGVRWAPFVRAMCADVDMQTQASIEEACRGACDAFDHLIELVPRPAMATFAGGE</sequence>
<evidence type="ECO:0000313" key="1">
    <source>
        <dbReference type="EMBL" id="MDP9647858.1"/>
    </source>
</evidence>
<accession>A0AB73ICX8</accession>
<comment type="caution">
    <text evidence="1">The sequence shown here is derived from an EMBL/GenBank/DDBJ whole genome shotgun (WGS) entry which is preliminary data.</text>
</comment>
<dbReference type="Proteomes" id="UP001229486">
    <property type="component" value="Unassembled WGS sequence"/>
</dbReference>